<evidence type="ECO:0000313" key="8">
    <source>
        <dbReference type="EMBL" id="SUZ48915.1"/>
    </source>
</evidence>
<feature type="domain" description="Nudix hydrolase" evidence="7">
    <location>
        <begin position="43"/>
        <end position="176"/>
    </location>
</feature>
<name>A0A381N327_9ZZZZ</name>
<comment type="cofactor">
    <cofactor evidence="2">
        <name>Mg(2+)</name>
        <dbReference type="ChEBI" id="CHEBI:18420"/>
    </cofactor>
</comment>
<keyword evidence="5" id="KW-0460">Magnesium</keyword>
<dbReference type="AlphaFoldDB" id="A0A381N327"/>
<organism evidence="8">
    <name type="scientific">marine metagenome</name>
    <dbReference type="NCBI Taxonomy" id="408172"/>
    <lineage>
        <taxon>unclassified sequences</taxon>
        <taxon>metagenomes</taxon>
        <taxon>ecological metagenomes</taxon>
    </lineage>
</organism>
<comment type="cofactor">
    <cofactor evidence="1">
        <name>Mn(2+)</name>
        <dbReference type="ChEBI" id="CHEBI:29035"/>
    </cofactor>
</comment>
<dbReference type="PRINTS" id="PR00502">
    <property type="entry name" value="NUDIXFAMILY"/>
</dbReference>
<dbReference type="InterPro" id="IPR020476">
    <property type="entry name" value="Nudix_hydrolase"/>
</dbReference>
<keyword evidence="4" id="KW-0378">Hydrolase</keyword>
<evidence type="ECO:0000256" key="2">
    <source>
        <dbReference type="ARBA" id="ARBA00001946"/>
    </source>
</evidence>
<accession>A0A381N327</accession>
<evidence type="ECO:0000259" key="7">
    <source>
        <dbReference type="PROSITE" id="PS51462"/>
    </source>
</evidence>
<dbReference type="EMBL" id="UINC01000093">
    <property type="protein sequence ID" value="SUZ48915.1"/>
    <property type="molecule type" value="Genomic_DNA"/>
</dbReference>
<dbReference type="InterPro" id="IPR000086">
    <property type="entry name" value="NUDIX_hydrolase_dom"/>
</dbReference>
<dbReference type="Gene3D" id="3.90.79.10">
    <property type="entry name" value="Nucleoside Triphosphate Pyrophosphohydrolase"/>
    <property type="match status" value="1"/>
</dbReference>
<sequence length="207" mass="23477">MESLFIKNLSYRLSKDLPGKSAHDIMMVTPRLPFPKINLDKKGIPASVLILLFPKDNQWHFFLTKRTNTVNHHKGQISLPGGVVETGESLEGAALRETHEEIGVDKKNIHLIGSLSSFYIPVSGFEMFPFIGWVKNEPETSIHDKEVDRIFSSSIQEFMLDKTQKTKKDTLKGFPVNIPYFDMNGETVWGATSMILAEFKLILKEIL</sequence>
<keyword evidence="3" id="KW-0479">Metal-binding</keyword>
<evidence type="ECO:0000256" key="3">
    <source>
        <dbReference type="ARBA" id="ARBA00022723"/>
    </source>
</evidence>
<keyword evidence="6" id="KW-0464">Manganese</keyword>
<dbReference type="Pfam" id="PF00293">
    <property type="entry name" value="NUDIX"/>
    <property type="match status" value="1"/>
</dbReference>
<evidence type="ECO:0000256" key="4">
    <source>
        <dbReference type="ARBA" id="ARBA00022801"/>
    </source>
</evidence>
<dbReference type="InterPro" id="IPR015797">
    <property type="entry name" value="NUDIX_hydrolase-like_dom_sf"/>
</dbReference>
<reference evidence="8" key="1">
    <citation type="submission" date="2018-05" db="EMBL/GenBank/DDBJ databases">
        <authorList>
            <person name="Lanie J.A."/>
            <person name="Ng W.-L."/>
            <person name="Kazmierczak K.M."/>
            <person name="Andrzejewski T.M."/>
            <person name="Davidsen T.M."/>
            <person name="Wayne K.J."/>
            <person name="Tettelin H."/>
            <person name="Glass J.I."/>
            <person name="Rusch D."/>
            <person name="Podicherti R."/>
            <person name="Tsui H.-C.T."/>
            <person name="Winkler M.E."/>
        </authorList>
    </citation>
    <scope>NUCLEOTIDE SEQUENCE</scope>
</reference>
<evidence type="ECO:0000256" key="6">
    <source>
        <dbReference type="ARBA" id="ARBA00023211"/>
    </source>
</evidence>
<dbReference type="PROSITE" id="PS00893">
    <property type="entry name" value="NUDIX_BOX"/>
    <property type="match status" value="1"/>
</dbReference>
<dbReference type="InterPro" id="IPR020084">
    <property type="entry name" value="NUDIX_hydrolase_CS"/>
</dbReference>
<dbReference type="CDD" id="cd03426">
    <property type="entry name" value="NUDIX_CoAse_Nudt7"/>
    <property type="match status" value="1"/>
</dbReference>
<evidence type="ECO:0000256" key="5">
    <source>
        <dbReference type="ARBA" id="ARBA00022842"/>
    </source>
</evidence>
<dbReference type="PROSITE" id="PS51462">
    <property type="entry name" value="NUDIX"/>
    <property type="match status" value="1"/>
</dbReference>
<protein>
    <recommendedName>
        <fullName evidence="7">Nudix hydrolase domain-containing protein</fullName>
    </recommendedName>
</protein>
<dbReference type="PANTHER" id="PTHR12992:SF11">
    <property type="entry name" value="MITOCHONDRIAL COENZYME A DIPHOSPHATASE NUDT8"/>
    <property type="match status" value="1"/>
</dbReference>
<dbReference type="InterPro" id="IPR045121">
    <property type="entry name" value="CoAse"/>
</dbReference>
<dbReference type="GO" id="GO:0046872">
    <property type="term" value="F:metal ion binding"/>
    <property type="evidence" value="ECO:0007669"/>
    <property type="project" value="UniProtKB-KW"/>
</dbReference>
<dbReference type="SUPFAM" id="SSF55811">
    <property type="entry name" value="Nudix"/>
    <property type="match status" value="1"/>
</dbReference>
<evidence type="ECO:0000256" key="1">
    <source>
        <dbReference type="ARBA" id="ARBA00001936"/>
    </source>
</evidence>
<proteinExistence type="predicted"/>
<dbReference type="GO" id="GO:0010945">
    <property type="term" value="F:coenzyme A diphosphatase activity"/>
    <property type="evidence" value="ECO:0007669"/>
    <property type="project" value="InterPro"/>
</dbReference>
<dbReference type="PANTHER" id="PTHR12992">
    <property type="entry name" value="NUDIX HYDROLASE"/>
    <property type="match status" value="1"/>
</dbReference>
<gene>
    <name evidence="8" type="ORF">METZ01_LOCUS1769</name>
</gene>